<dbReference type="PANTHER" id="PTHR11669:SF8">
    <property type="entry name" value="DNA POLYMERASE III SUBUNIT DELTA"/>
    <property type="match status" value="1"/>
</dbReference>
<comment type="catalytic activity">
    <reaction evidence="3">
        <text>DNA(n) + a 2'-deoxyribonucleoside 5'-triphosphate = DNA(n+1) + diphosphate</text>
        <dbReference type="Rhea" id="RHEA:22508"/>
        <dbReference type="Rhea" id="RHEA-COMP:17339"/>
        <dbReference type="Rhea" id="RHEA-COMP:17340"/>
        <dbReference type="ChEBI" id="CHEBI:33019"/>
        <dbReference type="ChEBI" id="CHEBI:61560"/>
        <dbReference type="ChEBI" id="CHEBI:173112"/>
        <dbReference type="EC" id="2.7.7.7"/>
    </reaction>
</comment>
<evidence type="ECO:0000256" key="1">
    <source>
        <dbReference type="ARBA" id="ARBA00012417"/>
    </source>
</evidence>
<keyword evidence="2" id="KW-0239">DNA-directed DNA polymerase</keyword>
<evidence type="ECO:0000256" key="3">
    <source>
        <dbReference type="ARBA" id="ARBA00049244"/>
    </source>
</evidence>
<dbReference type="GO" id="GO:0006261">
    <property type="term" value="P:DNA-templated DNA replication"/>
    <property type="evidence" value="ECO:0007669"/>
    <property type="project" value="TreeGrafter"/>
</dbReference>
<dbReference type="NCBIfam" id="TIGR00678">
    <property type="entry name" value="holB"/>
    <property type="match status" value="1"/>
</dbReference>
<organism evidence="4 5">
    <name type="scientific">Glaciecola punicea ACAM 611</name>
    <dbReference type="NCBI Taxonomy" id="1121923"/>
    <lineage>
        <taxon>Bacteria</taxon>
        <taxon>Pseudomonadati</taxon>
        <taxon>Pseudomonadota</taxon>
        <taxon>Gammaproteobacteria</taxon>
        <taxon>Alteromonadales</taxon>
        <taxon>Alteromonadaceae</taxon>
        <taxon>Glaciecola</taxon>
    </lineage>
</organism>
<keyword evidence="5" id="KW-1185">Reference proteome</keyword>
<protein>
    <recommendedName>
        <fullName evidence="1">DNA-directed DNA polymerase</fullName>
        <ecNumber evidence="1">2.7.7.7</ecNumber>
    </recommendedName>
</protein>
<proteinExistence type="predicted"/>
<dbReference type="EMBL" id="BAET01000007">
    <property type="protein sequence ID" value="GAB55091.1"/>
    <property type="molecule type" value="Genomic_DNA"/>
</dbReference>
<dbReference type="OrthoDB" id="9811073at2"/>
<sequence length="310" mass="34520">MYPWLASTLAQLKQRLGQQLLHHGLLFIADKGVGEHQLIDQLVKSLLCATKEACGTCKACKLFEAKSHPDMHYVVSDKPSIGVDLIRQVSQFVTTTSQMLGNKVVIIENIDLMTEAASNSLLKTLEEPSQNTYILLTTTKPNSLLATITSRCEKIRLILPCTDDSMMWLASQTESPLSKEGLLAFSGSAIDYLSSMNNDGVNYGLFCDDLESLLQGRTNELLLAEKNKAHASLVLLWTYQKAVLIYKKQMEDVSKLPANNAISNLQRTQYAECLVFDCQQANKKIAQAGINKSLILQQIFHKFKQVSLIH</sequence>
<dbReference type="STRING" id="56804.BAE46_01370"/>
<evidence type="ECO:0000313" key="5">
    <source>
        <dbReference type="Proteomes" id="UP000053586"/>
    </source>
</evidence>
<dbReference type="Gene3D" id="3.40.50.300">
    <property type="entry name" value="P-loop containing nucleotide triphosphate hydrolases"/>
    <property type="match status" value="1"/>
</dbReference>
<dbReference type="GO" id="GO:0009360">
    <property type="term" value="C:DNA polymerase III complex"/>
    <property type="evidence" value="ECO:0007669"/>
    <property type="project" value="TreeGrafter"/>
</dbReference>
<reference evidence="4 5" key="2">
    <citation type="journal article" date="2017" name="Antonie Van Leeuwenhoek">
        <title>Rhizobium rhizosphaerae sp. nov., a novel species isolated from rice rhizosphere.</title>
        <authorList>
            <person name="Zhao J.J."/>
            <person name="Zhang J."/>
            <person name="Zhang R.J."/>
            <person name="Zhang C.W."/>
            <person name="Yin H.Q."/>
            <person name="Zhang X.X."/>
        </authorList>
    </citation>
    <scope>NUCLEOTIDE SEQUENCE [LARGE SCALE GENOMIC DNA]</scope>
    <source>
        <strain evidence="4 5">ACAM 611</strain>
    </source>
</reference>
<keyword evidence="4" id="KW-0548">Nucleotidyltransferase</keyword>
<keyword evidence="4" id="KW-0808">Transferase</keyword>
<dbReference type="AlphaFoldDB" id="H5T9W4"/>
<dbReference type="InterPro" id="IPR050238">
    <property type="entry name" value="DNA_Rep/Repair_Clamp_Loader"/>
</dbReference>
<dbReference type="InterPro" id="IPR004622">
    <property type="entry name" value="DNA_pol_HolB"/>
</dbReference>
<gene>
    <name evidence="4" type="primary">holB</name>
    <name evidence="4" type="ORF">GPUN_0960</name>
</gene>
<dbReference type="SUPFAM" id="SSF52540">
    <property type="entry name" value="P-loop containing nucleoside triphosphate hydrolases"/>
    <property type="match status" value="1"/>
</dbReference>
<dbReference type="EC" id="2.7.7.7" evidence="1"/>
<dbReference type="Pfam" id="PF13177">
    <property type="entry name" value="DNA_pol3_delta2"/>
    <property type="match status" value="1"/>
</dbReference>
<evidence type="ECO:0000313" key="4">
    <source>
        <dbReference type="EMBL" id="GAB55091.1"/>
    </source>
</evidence>
<dbReference type="PANTHER" id="PTHR11669">
    <property type="entry name" value="REPLICATION FACTOR C / DNA POLYMERASE III GAMMA-TAU SUBUNIT"/>
    <property type="match status" value="1"/>
</dbReference>
<evidence type="ECO:0000256" key="2">
    <source>
        <dbReference type="ARBA" id="ARBA00022932"/>
    </source>
</evidence>
<dbReference type="eggNOG" id="COG0470">
    <property type="taxonomic scope" value="Bacteria"/>
</dbReference>
<comment type="caution">
    <text evidence="4">The sequence shown here is derived from an EMBL/GenBank/DDBJ whole genome shotgun (WGS) entry which is preliminary data.</text>
</comment>
<name>H5T9W4_9ALTE</name>
<dbReference type="InterPro" id="IPR027417">
    <property type="entry name" value="P-loop_NTPase"/>
</dbReference>
<reference evidence="4 5" key="1">
    <citation type="journal article" date="2012" name="J. Bacteriol.">
        <title>Genome sequence of proteorhodopsin-containing sea ice bacterium Glaciecola punicea ACAM 611T.</title>
        <authorList>
            <person name="Qin Q.-L."/>
            <person name="Xie B.-B."/>
            <person name="Shu Y.-L."/>
            <person name="Rong J.-C."/>
            <person name="Zhao D.-L."/>
            <person name="Zhang X.-Y."/>
            <person name="Chen X.-L."/>
            <person name="Zhou B.-C."/>
            <person name="Zhanga Y.-Z."/>
        </authorList>
    </citation>
    <scope>NUCLEOTIDE SEQUENCE [LARGE SCALE GENOMIC DNA]</scope>
    <source>
        <strain evidence="4 5">ACAM 611</strain>
    </source>
</reference>
<dbReference type="Proteomes" id="UP000053586">
    <property type="component" value="Unassembled WGS sequence"/>
</dbReference>
<dbReference type="GO" id="GO:0003887">
    <property type="term" value="F:DNA-directed DNA polymerase activity"/>
    <property type="evidence" value="ECO:0007669"/>
    <property type="project" value="UniProtKB-KW"/>
</dbReference>
<dbReference type="RefSeq" id="WP_006003847.1">
    <property type="nucleotide sequence ID" value="NZ_BAET01000007.1"/>
</dbReference>
<dbReference type="GO" id="GO:0008408">
    <property type="term" value="F:3'-5' exonuclease activity"/>
    <property type="evidence" value="ECO:0007669"/>
    <property type="project" value="InterPro"/>
</dbReference>
<accession>H5T9W4</accession>